<dbReference type="EMBL" id="NUYG01000035">
    <property type="protein sequence ID" value="PFM90926.1"/>
    <property type="molecule type" value="Genomic_DNA"/>
</dbReference>
<dbReference type="AlphaFoldDB" id="A0AB36TW36"/>
<evidence type="ECO:0000313" key="2">
    <source>
        <dbReference type="Proteomes" id="UP000223839"/>
    </source>
</evidence>
<dbReference type="RefSeq" id="WP_098409537.1">
    <property type="nucleotide sequence ID" value="NZ_NUYG01000035.1"/>
</dbReference>
<protein>
    <submittedName>
        <fullName evidence="1">Uncharacterized protein</fullName>
    </submittedName>
</protein>
<gene>
    <name evidence="1" type="ORF">COJ61_16455</name>
</gene>
<organism evidence="1 2">
    <name type="scientific">Bacillus thuringiensis</name>
    <dbReference type="NCBI Taxonomy" id="1428"/>
    <lineage>
        <taxon>Bacteria</taxon>
        <taxon>Bacillati</taxon>
        <taxon>Bacillota</taxon>
        <taxon>Bacilli</taxon>
        <taxon>Bacillales</taxon>
        <taxon>Bacillaceae</taxon>
        <taxon>Bacillus</taxon>
        <taxon>Bacillus cereus group</taxon>
    </lineage>
</organism>
<name>A0AB36TW36_BACTU</name>
<sequence length="146" mass="16734">MKYLQVIISLSILGISMYSQESFALTHEDVPFLINNGTCPKPQGIGGHVSSDEGLIEALNTIIPQVYKGENYKGWKIETIAYLPKGPHPESYYAMAKHYCGEKVAKNSWFVEVLFPQYLPAYDASHRQIFVTKNKQGQWFAWFRFH</sequence>
<dbReference type="Proteomes" id="UP000223839">
    <property type="component" value="Unassembled WGS sequence"/>
</dbReference>
<proteinExistence type="predicted"/>
<evidence type="ECO:0000313" key="1">
    <source>
        <dbReference type="EMBL" id="PFM90926.1"/>
    </source>
</evidence>
<comment type="caution">
    <text evidence="1">The sequence shown here is derived from an EMBL/GenBank/DDBJ whole genome shotgun (WGS) entry which is preliminary data.</text>
</comment>
<reference evidence="1 2" key="1">
    <citation type="submission" date="2017-09" db="EMBL/GenBank/DDBJ databases">
        <title>Large-scale bioinformatics analysis of Bacillus genomes uncovers conserved roles of natural products in bacterial physiology.</title>
        <authorList>
            <consortium name="Agbiome Team Llc"/>
            <person name="Bleich R.M."/>
            <person name="Grubbs K.J."/>
            <person name="Santa Maria K.C."/>
            <person name="Allen S.E."/>
            <person name="Farag S."/>
            <person name="Shank E.A."/>
            <person name="Bowers A."/>
        </authorList>
    </citation>
    <scope>NUCLEOTIDE SEQUENCE [LARGE SCALE GENOMIC DNA]</scope>
    <source>
        <strain evidence="1 2">AFS077661</strain>
    </source>
</reference>
<accession>A0AB36TW36</accession>